<dbReference type="KEGG" id="spac:B1H29_36600"/>
<dbReference type="CDD" id="cd17316">
    <property type="entry name" value="MFS_SV2_like"/>
    <property type="match status" value="1"/>
</dbReference>
<organism evidence="10 11">
    <name type="scientific">Streptomyces pactum</name>
    <dbReference type="NCBI Taxonomy" id="68249"/>
    <lineage>
        <taxon>Bacteria</taxon>
        <taxon>Bacillati</taxon>
        <taxon>Actinomycetota</taxon>
        <taxon>Actinomycetes</taxon>
        <taxon>Kitasatosporales</taxon>
        <taxon>Streptomycetaceae</taxon>
        <taxon>Streptomyces</taxon>
    </lineage>
</organism>
<feature type="transmembrane region" description="Helical" evidence="7">
    <location>
        <begin position="371"/>
        <end position="393"/>
    </location>
</feature>
<feature type="transmembrane region" description="Helical" evidence="7">
    <location>
        <begin position="314"/>
        <end position="339"/>
    </location>
</feature>
<evidence type="ECO:0000256" key="1">
    <source>
        <dbReference type="ARBA" id="ARBA00004651"/>
    </source>
</evidence>
<feature type="transmembrane region" description="Helical" evidence="7">
    <location>
        <begin position="103"/>
        <end position="120"/>
    </location>
</feature>
<dbReference type="EMBL" id="CP019724">
    <property type="protein sequence ID" value="AQS71629.1"/>
    <property type="molecule type" value="Genomic_DNA"/>
</dbReference>
<gene>
    <name evidence="9" type="ORF">B1H29_00460</name>
    <name evidence="10" type="ORF">B1H29_36600</name>
</gene>
<accession>A0A1S6JIS7</accession>
<name>A0A1S6JIS7_9ACTN</name>
<dbReference type="EMBL" id="CP019724">
    <property type="protein sequence ID" value="AQS65625.1"/>
    <property type="molecule type" value="Genomic_DNA"/>
</dbReference>
<evidence type="ECO:0000256" key="4">
    <source>
        <dbReference type="ARBA" id="ARBA00022989"/>
    </source>
</evidence>
<dbReference type="AlphaFoldDB" id="A0A1S6JIS7"/>
<keyword evidence="5 7" id="KW-0472">Membrane</keyword>
<evidence type="ECO:0000256" key="6">
    <source>
        <dbReference type="SAM" id="MobiDB-lite"/>
    </source>
</evidence>
<dbReference type="GO" id="GO:0022857">
    <property type="term" value="F:transmembrane transporter activity"/>
    <property type="evidence" value="ECO:0007669"/>
    <property type="project" value="InterPro"/>
</dbReference>
<evidence type="ECO:0000313" key="11">
    <source>
        <dbReference type="Proteomes" id="UP000189443"/>
    </source>
</evidence>
<keyword evidence="11" id="KW-1185">Reference proteome</keyword>
<dbReference type="SUPFAM" id="SSF103473">
    <property type="entry name" value="MFS general substrate transporter"/>
    <property type="match status" value="1"/>
</dbReference>
<evidence type="ECO:0000313" key="9">
    <source>
        <dbReference type="EMBL" id="AQS65625.1"/>
    </source>
</evidence>
<evidence type="ECO:0000259" key="8">
    <source>
        <dbReference type="PROSITE" id="PS50850"/>
    </source>
</evidence>
<evidence type="ECO:0000256" key="7">
    <source>
        <dbReference type="SAM" id="Phobius"/>
    </source>
</evidence>
<feature type="transmembrane region" description="Helical" evidence="7">
    <location>
        <begin position="346"/>
        <end position="365"/>
    </location>
</feature>
<feature type="transmembrane region" description="Helical" evidence="7">
    <location>
        <begin position="126"/>
        <end position="149"/>
    </location>
</feature>
<dbReference type="OrthoDB" id="9109650at2"/>
<feature type="region of interest" description="Disordered" evidence="6">
    <location>
        <begin position="463"/>
        <end position="483"/>
    </location>
</feature>
<protein>
    <submittedName>
        <fullName evidence="10">MFS transporter</fullName>
    </submittedName>
</protein>
<feature type="transmembrane region" description="Helical" evidence="7">
    <location>
        <begin position="405"/>
        <end position="428"/>
    </location>
</feature>
<keyword evidence="4 7" id="KW-1133">Transmembrane helix</keyword>
<keyword evidence="3 7" id="KW-0812">Transmembrane</keyword>
<dbReference type="GO" id="GO:0005886">
    <property type="term" value="C:plasma membrane"/>
    <property type="evidence" value="ECO:0007669"/>
    <property type="project" value="UniProtKB-SubCell"/>
</dbReference>
<feature type="compositionally biased region" description="Basic and acidic residues" evidence="6">
    <location>
        <begin position="464"/>
        <end position="483"/>
    </location>
</feature>
<feature type="transmembrane region" description="Helical" evidence="7">
    <location>
        <begin position="161"/>
        <end position="182"/>
    </location>
</feature>
<evidence type="ECO:0000256" key="2">
    <source>
        <dbReference type="ARBA" id="ARBA00022448"/>
    </source>
</evidence>
<proteinExistence type="predicted"/>
<evidence type="ECO:0000256" key="5">
    <source>
        <dbReference type="ARBA" id="ARBA00023136"/>
    </source>
</evidence>
<dbReference type="Pfam" id="PF07690">
    <property type="entry name" value="MFS_1"/>
    <property type="match status" value="1"/>
</dbReference>
<feature type="transmembrane region" description="Helical" evidence="7">
    <location>
        <begin position="434"/>
        <end position="454"/>
    </location>
</feature>
<dbReference type="InterPro" id="IPR020846">
    <property type="entry name" value="MFS_dom"/>
</dbReference>
<feature type="transmembrane region" description="Helical" evidence="7">
    <location>
        <begin position="285"/>
        <end position="308"/>
    </location>
</feature>
<reference evidence="10 11" key="1">
    <citation type="submission" date="2017-02" db="EMBL/GenBank/DDBJ databases">
        <title>Streptomyces pactum ACT12 Genome sequencing and assembly.</title>
        <authorList>
            <person name="Xue Q."/>
            <person name="Yan X."/>
            <person name="Jia L."/>
            <person name="Yan H."/>
        </authorList>
    </citation>
    <scope>NUCLEOTIDE SEQUENCE [LARGE SCALE GENOMIC DNA]</scope>
    <source>
        <strain evidence="10 11">ACT12</strain>
    </source>
</reference>
<dbReference type="Proteomes" id="UP000189443">
    <property type="component" value="Chromosome"/>
</dbReference>
<dbReference type="PANTHER" id="PTHR23511:SF34">
    <property type="entry name" value="SYNAPTIC VESICLE GLYCOPROTEIN 2"/>
    <property type="match status" value="1"/>
</dbReference>
<dbReference type="PROSITE" id="PS50850">
    <property type="entry name" value="MFS"/>
    <property type="match status" value="1"/>
</dbReference>
<sequence length="483" mass="51443">MPRTAVPRESGADGAAAAASIGDRLDRMPITSTHRQLTAVVGIGLLFDTFENNLAGTISKVLQDDFAFDGTTLKLVLASAFVGQFIGSLALGKVADRFGRRRAFLVNLALYSGFSLLAAFSPNAVWLIVMRFLAGIGIGAEQALSDCYLADMLPASKRGRYTAWAYTLAFCGVPAVGFAAMWLVPLSPLGIDGWRWLFVIGSLGSVVVWFLRRRLIESPRWLAANGRVQEAEHLVASMESKMPLGRRPLAGPAPRPHGPALARSERGPRLRTVFSRHYRRRTTMLWTFSVLSVFGYYGFGALAPQILAAKGYDVVSGLGFIALSFLGYPIGSALSLPIIDRYERKTLVGVVAAAMVATGTGFAYADSAALVVAFGFCYTLCSNIFSNVSHVYLAEQYPTAFRATASGAAYSLSKLSAAALPFILLPVLDAHGPGMLFLVIGAAMALLAATVLLLGDRTTGTPVDGDRTGTADAADRADTARLP</sequence>
<evidence type="ECO:0000256" key="3">
    <source>
        <dbReference type="ARBA" id="ARBA00022692"/>
    </source>
</evidence>
<keyword evidence="2" id="KW-0813">Transport</keyword>
<evidence type="ECO:0000313" key="10">
    <source>
        <dbReference type="EMBL" id="AQS71629.1"/>
    </source>
</evidence>
<dbReference type="InterPro" id="IPR011701">
    <property type="entry name" value="MFS"/>
</dbReference>
<comment type="subcellular location">
    <subcellularLocation>
        <location evidence="1">Cell membrane</location>
        <topology evidence="1">Multi-pass membrane protein</topology>
    </subcellularLocation>
</comment>
<dbReference type="InterPro" id="IPR036259">
    <property type="entry name" value="MFS_trans_sf"/>
</dbReference>
<dbReference type="PANTHER" id="PTHR23511">
    <property type="entry name" value="SYNAPTIC VESICLE GLYCOPROTEIN 2"/>
    <property type="match status" value="1"/>
</dbReference>
<dbReference type="KEGG" id="spac:B1H29_00460"/>
<feature type="domain" description="Major facilitator superfamily (MFS) profile" evidence="8">
    <location>
        <begin position="37"/>
        <end position="459"/>
    </location>
</feature>
<dbReference type="Gene3D" id="1.20.1250.20">
    <property type="entry name" value="MFS general substrate transporter like domains"/>
    <property type="match status" value="1"/>
</dbReference>
<feature type="transmembrane region" description="Helical" evidence="7">
    <location>
        <begin position="194"/>
        <end position="211"/>
    </location>
</feature>
<dbReference type="RefSeq" id="WP_055422263.1">
    <property type="nucleotide sequence ID" value="NZ_CP019724.1"/>
</dbReference>